<dbReference type="InterPro" id="IPR027785">
    <property type="entry name" value="UvrD-like_helicase_C"/>
</dbReference>
<keyword evidence="3" id="KW-0547">Nucleotide-binding</keyword>
<keyword evidence="4" id="KW-1185">Reference proteome</keyword>
<organism evidence="3 4">
    <name type="scientific">Geobacter soli</name>
    <dbReference type="NCBI Taxonomy" id="1510391"/>
    <lineage>
        <taxon>Bacteria</taxon>
        <taxon>Pseudomonadati</taxon>
        <taxon>Thermodesulfobacteriota</taxon>
        <taxon>Desulfuromonadia</taxon>
        <taxon>Geobacterales</taxon>
        <taxon>Geobacteraceae</taxon>
        <taxon>Geobacter</taxon>
    </lineage>
</organism>
<proteinExistence type="predicted"/>
<dbReference type="GO" id="GO:0000725">
    <property type="term" value="P:recombinational repair"/>
    <property type="evidence" value="ECO:0007669"/>
    <property type="project" value="TreeGrafter"/>
</dbReference>
<reference evidence="3 4" key="1">
    <citation type="submission" date="2015-01" db="EMBL/GenBank/DDBJ databases">
        <title>Genome sequence of the anaerobic bacterium Geobacter soli GSS01, a dissimilatory Fe(III) reducer from soil.</title>
        <authorList>
            <person name="Yang G."/>
            <person name="Zhou S."/>
        </authorList>
    </citation>
    <scope>NUCLEOTIDE SEQUENCE [LARGE SCALE GENOMIC DNA]</scope>
    <source>
        <strain evidence="3 4">GSS01</strain>
    </source>
</reference>
<dbReference type="Pfam" id="PF13538">
    <property type="entry name" value="UvrD_C_2"/>
    <property type="match status" value="1"/>
</dbReference>
<dbReference type="GO" id="GO:0043138">
    <property type="term" value="F:3'-5' DNA helicase activity"/>
    <property type="evidence" value="ECO:0007669"/>
    <property type="project" value="TreeGrafter"/>
</dbReference>
<dbReference type="AlphaFoldDB" id="A0A0C1TLT4"/>
<dbReference type="InterPro" id="IPR027417">
    <property type="entry name" value="P-loop_NTPase"/>
</dbReference>
<evidence type="ECO:0000259" key="2">
    <source>
        <dbReference type="Pfam" id="PF13538"/>
    </source>
</evidence>
<keyword evidence="3" id="KW-0067">ATP-binding</keyword>
<dbReference type="GO" id="GO:0003677">
    <property type="term" value="F:DNA binding"/>
    <property type="evidence" value="ECO:0007669"/>
    <property type="project" value="InterPro"/>
</dbReference>
<dbReference type="GO" id="GO:0005829">
    <property type="term" value="C:cytosol"/>
    <property type="evidence" value="ECO:0007669"/>
    <property type="project" value="TreeGrafter"/>
</dbReference>
<dbReference type="Proteomes" id="UP000031433">
    <property type="component" value="Unassembled WGS sequence"/>
</dbReference>
<evidence type="ECO:0000256" key="1">
    <source>
        <dbReference type="ARBA" id="ARBA00034923"/>
    </source>
</evidence>
<dbReference type="GO" id="GO:0033202">
    <property type="term" value="C:DNA helicase complex"/>
    <property type="evidence" value="ECO:0007669"/>
    <property type="project" value="TreeGrafter"/>
</dbReference>
<protein>
    <recommendedName>
        <fullName evidence="1">DNA 3'-5' helicase II</fullName>
    </recommendedName>
</protein>
<dbReference type="EMBL" id="JXBL01000001">
    <property type="protein sequence ID" value="KIE41874.1"/>
    <property type="molecule type" value="Genomic_DNA"/>
</dbReference>
<name>A0A0C1TLT4_9BACT</name>
<keyword evidence="3" id="KW-0347">Helicase</keyword>
<dbReference type="GO" id="GO:0005524">
    <property type="term" value="F:ATP binding"/>
    <property type="evidence" value="ECO:0007669"/>
    <property type="project" value="InterPro"/>
</dbReference>
<dbReference type="PANTHER" id="PTHR11070:SF2">
    <property type="entry name" value="ATP-DEPENDENT DNA HELICASE SRS2"/>
    <property type="match status" value="1"/>
</dbReference>
<dbReference type="SUPFAM" id="SSF52540">
    <property type="entry name" value="P-loop containing nucleoside triphosphate hydrolases"/>
    <property type="match status" value="1"/>
</dbReference>
<accession>A0A0C1TLT4</accession>
<evidence type="ECO:0000313" key="3">
    <source>
        <dbReference type="EMBL" id="KIE41874.1"/>
    </source>
</evidence>
<feature type="domain" description="UvrD-like helicase C-terminal" evidence="2">
    <location>
        <begin position="580"/>
        <end position="629"/>
    </location>
</feature>
<dbReference type="InterPro" id="IPR000212">
    <property type="entry name" value="DNA_helicase_UvrD/REP"/>
</dbReference>
<dbReference type="Gene3D" id="3.40.50.300">
    <property type="entry name" value="P-loop containing nucleotide triphosphate hydrolases"/>
    <property type="match status" value="2"/>
</dbReference>
<keyword evidence="3" id="KW-0378">Hydrolase</keyword>
<dbReference type="PANTHER" id="PTHR11070">
    <property type="entry name" value="UVRD / RECB / PCRA DNA HELICASE FAMILY MEMBER"/>
    <property type="match status" value="1"/>
</dbReference>
<comment type="caution">
    <text evidence="3">The sequence shown here is derived from an EMBL/GenBank/DDBJ whole genome shotgun (WGS) entry which is preliminary data.</text>
</comment>
<dbReference type="RefSeq" id="WP_039643915.1">
    <property type="nucleotide sequence ID" value="NZ_JXBL01000001.1"/>
</dbReference>
<evidence type="ECO:0000313" key="4">
    <source>
        <dbReference type="Proteomes" id="UP000031433"/>
    </source>
</evidence>
<gene>
    <name evidence="3" type="ORF">SE37_04135</name>
</gene>
<sequence length="720" mass="80568">MTERLTITRGVNKKPVTTDVLEQSLEVLQDIQGEVFTGYPLVATPDGKYSIDATLVSPSKGIVLFDLIEGPGVGDYAERQDDLANKIEARLKLHRELVKGRQLVVPLSVISFAPGIANVEAAAVEGYPLVNEHGLAAALNEMNWLESNDDLYRMTLSAIESLSSIRKSRSKREVHREDSRGAKLKRLEDSIATLDHRQNKAVIETVDGVQRIRGLAGSGKTIVLALKAAYLHTQHPDWRIAVTFHTRSLKGQFRRLINNFCIEQSGEEPDWTKIRVINAWGAPGGDARDGVYYEYCRATGTEFFDFRSASNKFGGSERAFDGACQAALTNVSDATLLYDVILADEAQDFPPSFLKLCYSMLKPPKRLVYAYDELQNLSGTSLPPSEEIFGNDEHGQPLVTFGDDRRRRDVILQKCYRNSRPVLVSAHGLGFGIYRDAPQGAETGLVQIFDYPALWEEIGYKVQEGQLAKGQHVVLERTAETSPRFLEEHSDIDDLVQFIRFDDEAQQNEWLIQQIKRNLQEDELRHDDIIVIHSDPRTARGSTGPIRRQLFEAGVQTHLAGVDTDADVFFRTDTPSVTFTGIYRAKGNEAGMVYVINAQDCNGTGAGLASLRNRLFTAITRSKAWVRVIGYGSRMQGLIDEYEALKHHGFVLDFNYPDDALLGKLRIVHRDLSPQERQRLERKKSQLADLLSDLDSGELHPEDLDEATREKLKRLLGGSV</sequence>